<dbReference type="GO" id="GO:0016020">
    <property type="term" value="C:membrane"/>
    <property type="evidence" value="ECO:0007669"/>
    <property type="project" value="UniProtKB-SubCell"/>
</dbReference>
<accession>A0A1R3IGU9</accession>
<keyword evidence="3 5" id="KW-1133">Transmembrane helix</keyword>
<reference evidence="8 9" key="1">
    <citation type="submission" date="2013-09" db="EMBL/GenBank/DDBJ databases">
        <title>Corchorus capsularis genome sequencing.</title>
        <authorList>
            <person name="Alam M."/>
            <person name="Haque M.S."/>
            <person name="Islam M.S."/>
            <person name="Emdad E.M."/>
            <person name="Islam M.M."/>
            <person name="Ahmed B."/>
            <person name="Halim A."/>
            <person name="Hossen Q.M.M."/>
            <person name="Hossain M.Z."/>
            <person name="Ahmed R."/>
            <person name="Khan M.M."/>
            <person name="Islam R."/>
            <person name="Rashid M.M."/>
            <person name="Khan S.A."/>
            <person name="Rahman M.S."/>
            <person name="Alam M."/>
        </authorList>
    </citation>
    <scope>NUCLEOTIDE SEQUENCE [LARGE SCALE GENOMIC DNA]</scope>
    <source>
        <strain evidence="9">cv. CVL-1</strain>
        <tissue evidence="8">Whole seedling</tissue>
    </source>
</reference>
<evidence type="ECO:0000256" key="1">
    <source>
        <dbReference type="ARBA" id="ARBA00004141"/>
    </source>
</evidence>
<dbReference type="AlphaFoldDB" id="A0A1R3IGU9"/>
<evidence type="ECO:0000313" key="9">
    <source>
        <dbReference type="Proteomes" id="UP000188268"/>
    </source>
</evidence>
<dbReference type="Pfam" id="PF23262">
    <property type="entry name" value="NFD4_C"/>
    <property type="match status" value="1"/>
</dbReference>
<comment type="subcellular location">
    <subcellularLocation>
        <location evidence="1">Membrane</location>
        <topology evidence="1">Multi-pass membrane protein</topology>
    </subcellularLocation>
</comment>
<feature type="transmembrane region" description="Helical" evidence="5">
    <location>
        <begin position="158"/>
        <end position="177"/>
    </location>
</feature>
<feature type="transmembrane region" description="Helical" evidence="5">
    <location>
        <begin position="388"/>
        <end position="407"/>
    </location>
</feature>
<evidence type="ECO:0000259" key="7">
    <source>
        <dbReference type="Pfam" id="PF23262"/>
    </source>
</evidence>
<dbReference type="Pfam" id="PF06813">
    <property type="entry name" value="Nodulin-like"/>
    <property type="match status" value="1"/>
</dbReference>
<feature type="transmembrane region" description="Helical" evidence="5">
    <location>
        <begin position="92"/>
        <end position="113"/>
    </location>
</feature>
<evidence type="ECO:0000313" key="8">
    <source>
        <dbReference type="EMBL" id="OMO81812.1"/>
    </source>
</evidence>
<dbReference type="PANTHER" id="PTHR21576">
    <property type="entry name" value="UNCHARACTERIZED NODULIN-LIKE PROTEIN"/>
    <property type="match status" value="1"/>
</dbReference>
<evidence type="ECO:0000256" key="4">
    <source>
        <dbReference type="ARBA" id="ARBA00023136"/>
    </source>
</evidence>
<dbReference type="Gramene" id="OMO81812">
    <property type="protein sequence ID" value="OMO81812"/>
    <property type="gene ID" value="CCACVL1_12201"/>
</dbReference>
<dbReference type="InterPro" id="IPR036259">
    <property type="entry name" value="MFS_trans_sf"/>
</dbReference>
<feature type="transmembrane region" description="Helical" evidence="5">
    <location>
        <begin position="344"/>
        <end position="368"/>
    </location>
</feature>
<dbReference type="Gene3D" id="1.20.1250.20">
    <property type="entry name" value="MFS general substrate transporter like domains"/>
    <property type="match status" value="1"/>
</dbReference>
<feature type="domain" description="NFD4 C-terminal" evidence="7">
    <location>
        <begin position="347"/>
        <end position="560"/>
    </location>
</feature>
<organism evidence="8 9">
    <name type="scientific">Corchorus capsularis</name>
    <name type="common">Jute</name>
    <dbReference type="NCBI Taxonomy" id="210143"/>
    <lineage>
        <taxon>Eukaryota</taxon>
        <taxon>Viridiplantae</taxon>
        <taxon>Streptophyta</taxon>
        <taxon>Embryophyta</taxon>
        <taxon>Tracheophyta</taxon>
        <taxon>Spermatophyta</taxon>
        <taxon>Magnoliopsida</taxon>
        <taxon>eudicotyledons</taxon>
        <taxon>Gunneridae</taxon>
        <taxon>Pentapetalae</taxon>
        <taxon>rosids</taxon>
        <taxon>malvids</taxon>
        <taxon>Malvales</taxon>
        <taxon>Malvaceae</taxon>
        <taxon>Grewioideae</taxon>
        <taxon>Apeibeae</taxon>
        <taxon>Corchorus</taxon>
    </lineage>
</organism>
<feature type="transmembrane region" description="Helical" evidence="5">
    <location>
        <begin position="189"/>
        <end position="209"/>
    </location>
</feature>
<feature type="transmembrane region" description="Helical" evidence="5">
    <location>
        <begin position="445"/>
        <end position="466"/>
    </location>
</feature>
<keyword evidence="4 5" id="KW-0472">Membrane</keyword>
<feature type="transmembrane region" description="Helical" evidence="5">
    <location>
        <begin position="534"/>
        <end position="554"/>
    </location>
</feature>
<gene>
    <name evidence="8" type="ORF">CCACVL1_12201</name>
</gene>
<evidence type="ECO:0000256" key="2">
    <source>
        <dbReference type="ARBA" id="ARBA00022692"/>
    </source>
</evidence>
<protein>
    <submittedName>
        <fullName evidence="8">Nodulin-like protein</fullName>
    </submittedName>
</protein>
<feature type="transmembrane region" description="Helical" evidence="5">
    <location>
        <begin position="221"/>
        <end position="241"/>
    </location>
</feature>
<feature type="transmembrane region" description="Helical" evidence="5">
    <location>
        <begin position="28"/>
        <end position="50"/>
    </location>
</feature>
<keyword evidence="9" id="KW-1185">Reference proteome</keyword>
<name>A0A1R3IGU9_COCAP</name>
<evidence type="ECO:0000259" key="6">
    <source>
        <dbReference type="Pfam" id="PF06813"/>
    </source>
</evidence>
<dbReference type="SUPFAM" id="SSF103473">
    <property type="entry name" value="MFS general substrate transporter"/>
    <property type="match status" value="1"/>
</dbReference>
<dbReference type="PANTHER" id="PTHR21576:SF122">
    <property type="entry name" value="MFS TRANSPORTER"/>
    <property type="match status" value="1"/>
</dbReference>
<comment type="caution">
    <text evidence="8">The sequence shown here is derived from an EMBL/GenBank/DDBJ whole genome shotgun (WGS) entry which is preliminary data.</text>
</comment>
<dbReference type="EMBL" id="AWWV01010078">
    <property type="protein sequence ID" value="OMO81812.1"/>
    <property type="molecule type" value="Genomic_DNA"/>
</dbReference>
<proteinExistence type="predicted"/>
<dbReference type="STRING" id="210143.A0A1R3IGU9"/>
<sequence>MVAANFNGRGGGWREMKSFGLNLIMGRWFMVFAAILILSVAGGTLIFGLYSNVVKTSLGYDQSTLNLLSFFKDLGYNIGILSGLINEIAPPWVVLFIGAVMNFFGYFMIWLAVTGRTAKPHVWQMCLYIYLGADSQAFANTGALVPCVKTFPESRGSVLGLLKSYVGISGAIMTQFYHAFYGDNSESLILLLAWLPALVSFVFLRTIRVMKNVRQKNELKVFYNMLYTSLALAGFLMVLIILQNRLSFNKIKYAGGASIVTILLFLPLAVVFREDLKSWRRKKQAVNDASQVTIVAVELAPQTESLPPLPPQPAGGDHEKHATGCFENIFWPPDRGEDYTILQALFSIDMLILFIATACHAGGTLTAIDNLGQMGESLGYPKRSISTFVSLVSIWNYLGRVVSGFYSEYLLTKYKTPRPLVLTFVILFSCVGYALIAFAVPNSLYFASIVIGFCFGAQWPLIYAIISEIFGLKYYSTLYNFGTMASPLGAYLLNVIVTGKLYDREALKQLKALGRTRKPGEDLTCIGGQCFKEAFIIIIATTFLGFLASCILVFRTRKFYQSDIYKKFREDAMAAETNMASTSKHVVSKAETDVAAAATMHQHE</sequence>
<feature type="transmembrane region" description="Helical" evidence="5">
    <location>
        <begin position="253"/>
        <end position="272"/>
    </location>
</feature>
<dbReference type="InterPro" id="IPR010658">
    <property type="entry name" value="Nodulin-like"/>
</dbReference>
<dbReference type="InterPro" id="IPR056555">
    <property type="entry name" value="NFD4_C"/>
</dbReference>
<dbReference type="Proteomes" id="UP000188268">
    <property type="component" value="Unassembled WGS sequence"/>
</dbReference>
<dbReference type="OrthoDB" id="410267at2759"/>
<feature type="transmembrane region" description="Helical" evidence="5">
    <location>
        <begin position="478"/>
        <end position="497"/>
    </location>
</feature>
<evidence type="ECO:0000256" key="5">
    <source>
        <dbReference type="SAM" id="Phobius"/>
    </source>
</evidence>
<dbReference type="OMA" id="KFREDAM"/>
<evidence type="ECO:0000256" key="3">
    <source>
        <dbReference type="ARBA" id="ARBA00022989"/>
    </source>
</evidence>
<keyword evidence="2 5" id="KW-0812">Transmembrane</keyword>
<dbReference type="CDD" id="cd17354">
    <property type="entry name" value="MFS_Mch1p_like"/>
    <property type="match status" value="1"/>
</dbReference>
<feature type="transmembrane region" description="Helical" evidence="5">
    <location>
        <begin position="419"/>
        <end position="439"/>
    </location>
</feature>
<feature type="domain" description="Nodulin-like" evidence="6">
    <location>
        <begin position="27"/>
        <end position="272"/>
    </location>
</feature>